<feature type="compositionally biased region" description="Low complexity" evidence="2">
    <location>
        <begin position="111"/>
        <end position="123"/>
    </location>
</feature>
<evidence type="ECO:0000313" key="3">
    <source>
        <dbReference type="EMBL" id="KAE9384823.1"/>
    </source>
</evidence>
<dbReference type="GO" id="GO:0030041">
    <property type="term" value="P:actin filament polymerization"/>
    <property type="evidence" value="ECO:0007669"/>
    <property type="project" value="TreeGrafter"/>
</dbReference>
<evidence type="ECO:0000256" key="1">
    <source>
        <dbReference type="SAM" id="Coils"/>
    </source>
</evidence>
<dbReference type="InterPro" id="IPR051412">
    <property type="entry name" value="Formin_Homology_Diaphanous_sf"/>
</dbReference>
<accession>A0A6A4GHK7</accession>
<evidence type="ECO:0000256" key="2">
    <source>
        <dbReference type="SAM" id="MobiDB-lite"/>
    </source>
</evidence>
<proteinExistence type="predicted"/>
<dbReference type="AlphaFoldDB" id="A0A6A4GHK7"/>
<feature type="compositionally biased region" description="Polar residues" evidence="2">
    <location>
        <begin position="237"/>
        <end position="251"/>
    </location>
</feature>
<evidence type="ECO:0000313" key="4">
    <source>
        <dbReference type="Proteomes" id="UP000799118"/>
    </source>
</evidence>
<gene>
    <name evidence="3" type="ORF">BT96DRAFT_1007679</name>
</gene>
<sequence>MARLNSQSYNSYRQPPSFFTSLEEAIQHVARSTRVARPNNPLSPSADRVGPPGRGRIVKSLIFQSSPTRSDGRVSPLGVSYEPRAPGSRSSPRKLGTTVLPSAAPPPSTLPPHGVRIVRGPTIRIPPPVRPVPSDRPQAPSVPLRVGDTIIPPGSDLARELEAFEATEAQNAAASKARFFKDQENARLAAAETKRRLELEQQRKGKRAVKANWEEDLREQERKEKKARHHKRGLDAQQRQQRHAGSSTSHAISPRPVPTIPVVSPGTQGLPPTLSPPSRKVPSPPPAATPTTAPSPASPSVPPERSSTFSPLPVPPVPSVPAIDRWSPVPRQTWSPPRLLERPGLDGAAYSRAHLDIASGCNPAMKDLRDAYGDSQRLNPIHLVHWEPLPPMPVLRTNDVGALQQELSDMQRHLNSSQLDLETERARNRMAVVQTRHLETQLADLRRLNSEQERMLKNRQVEYELLEGEVRALADSAAASAASAAQAKAYKALVVPGYPDPAARIEDLEGILARYELELRKSEEGRGVAVDRAIRREVEIGNTSQLIHDLLGTCEHLRQRARSAEDSASSLRESNLDLVAQLGGSYSLEVTSENNALLRAEVEQYRQELSQLSNTFRRLESARPASFLAEVARRVEFLVQEIRSSLLHGRANPEAYDHAEEASERLRLHLRECLSRMEQSLSFLLRVAGRYREGVAPLLDQYSTVDPAALLSLAEYAGLVVPPHHHTQRPLYPILPFDMSQPLGCPPPFGFPSSHLLPPPVVPDACGRSRSPSCPASDLHRGRGVLGISGGSTSAFGRAIGGCPSTSYSRQSRCAPVFTG</sequence>
<feature type="region of interest" description="Disordered" evidence="2">
    <location>
        <begin position="32"/>
        <end position="148"/>
    </location>
</feature>
<feature type="compositionally biased region" description="Basic and acidic residues" evidence="2">
    <location>
        <begin position="212"/>
        <end position="224"/>
    </location>
</feature>
<dbReference type="EMBL" id="ML770075">
    <property type="protein sequence ID" value="KAE9384823.1"/>
    <property type="molecule type" value="Genomic_DNA"/>
</dbReference>
<keyword evidence="4" id="KW-1185">Reference proteome</keyword>
<feature type="coiled-coil region" evidence="1">
    <location>
        <begin position="554"/>
        <end position="622"/>
    </location>
</feature>
<dbReference type="GO" id="GO:0005884">
    <property type="term" value="C:actin filament"/>
    <property type="evidence" value="ECO:0007669"/>
    <property type="project" value="TreeGrafter"/>
</dbReference>
<protein>
    <submittedName>
        <fullName evidence="3">Uncharacterized protein</fullName>
    </submittedName>
</protein>
<dbReference type="PANTHER" id="PTHR45691:SF6">
    <property type="entry name" value="PROTEIN DIAPHANOUS"/>
    <property type="match status" value="1"/>
</dbReference>
<feature type="region of interest" description="Disordered" evidence="2">
    <location>
        <begin position="197"/>
        <end position="340"/>
    </location>
</feature>
<keyword evidence="1" id="KW-0175">Coiled coil</keyword>
<dbReference type="Proteomes" id="UP000799118">
    <property type="component" value="Unassembled WGS sequence"/>
</dbReference>
<organism evidence="3 4">
    <name type="scientific">Gymnopus androsaceus JB14</name>
    <dbReference type="NCBI Taxonomy" id="1447944"/>
    <lineage>
        <taxon>Eukaryota</taxon>
        <taxon>Fungi</taxon>
        <taxon>Dikarya</taxon>
        <taxon>Basidiomycota</taxon>
        <taxon>Agaricomycotina</taxon>
        <taxon>Agaricomycetes</taxon>
        <taxon>Agaricomycetidae</taxon>
        <taxon>Agaricales</taxon>
        <taxon>Marasmiineae</taxon>
        <taxon>Omphalotaceae</taxon>
        <taxon>Gymnopus</taxon>
    </lineage>
</organism>
<dbReference type="PANTHER" id="PTHR45691">
    <property type="entry name" value="PROTEIN DIAPHANOUS"/>
    <property type="match status" value="1"/>
</dbReference>
<name>A0A6A4GHK7_9AGAR</name>
<reference evidence="3" key="1">
    <citation type="journal article" date="2019" name="Environ. Microbiol.">
        <title>Fungal ecological strategies reflected in gene transcription - a case study of two litter decomposers.</title>
        <authorList>
            <person name="Barbi F."/>
            <person name="Kohler A."/>
            <person name="Barry K."/>
            <person name="Baskaran P."/>
            <person name="Daum C."/>
            <person name="Fauchery L."/>
            <person name="Ihrmark K."/>
            <person name="Kuo A."/>
            <person name="LaButti K."/>
            <person name="Lipzen A."/>
            <person name="Morin E."/>
            <person name="Grigoriev I.V."/>
            <person name="Henrissat B."/>
            <person name="Lindahl B."/>
            <person name="Martin F."/>
        </authorList>
    </citation>
    <scope>NUCLEOTIDE SEQUENCE</scope>
    <source>
        <strain evidence="3">JB14</strain>
    </source>
</reference>
<feature type="coiled-coil region" evidence="1">
    <location>
        <begin position="435"/>
        <end position="469"/>
    </location>
</feature>